<evidence type="ECO:0000256" key="9">
    <source>
        <dbReference type="ARBA" id="ARBA00023125"/>
    </source>
</evidence>
<dbReference type="AlphaFoldDB" id="A0A1F7WDT9"/>
<evidence type="ECO:0000259" key="17">
    <source>
        <dbReference type="PROSITE" id="PS51217"/>
    </source>
</evidence>
<dbReference type="CDD" id="cd17932">
    <property type="entry name" value="DEXQc_UvrD"/>
    <property type="match status" value="1"/>
</dbReference>
<dbReference type="InterPro" id="IPR038726">
    <property type="entry name" value="PDDEXK_AddAB-type"/>
</dbReference>
<dbReference type="EC" id="5.6.2.4" evidence="13"/>
<keyword evidence="2" id="KW-0540">Nuclease</keyword>
<dbReference type="EMBL" id="MGFG01000032">
    <property type="protein sequence ID" value="OGM00378.1"/>
    <property type="molecule type" value="Genomic_DNA"/>
</dbReference>
<dbReference type="STRING" id="1802424.A2480_03955"/>
<evidence type="ECO:0000256" key="6">
    <source>
        <dbReference type="ARBA" id="ARBA00022806"/>
    </source>
</evidence>
<reference evidence="18 19" key="1">
    <citation type="journal article" date="2016" name="Nat. Commun.">
        <title>Thousands of microbial genomes shed light on interconnected biogeochemical processes in an aquifer system.</title>
        <authorList>
            <person name="Anantharaman K."/>
            <person name="Brown C.T."/>
            <person name="Hug L.A."/>
            <person name="Sharon I."/>
            <person name="Castelle C.J."/>
            <person name="Probst A.J."/>
            <person name="Thomas B.C."/>
            <person name="Singh A."/>
            <person name="Wilkins M.J."/>
            <person name="Karaoz U."/>
            <person name="Brodie E.L."/>
            <person name="Williams K.H."/>
            <person name="Hubbard S.S."/>
            <person name="Banfield J.F."/>
        </authorList>
    </citation>
    <scope>NUCLEOTIDE SEQUENCE [LARGE SCALE GENOMIC DNA]</scope>
</reference>
<keyword evidence="10" id="KW-0234">DNA repair</keyword>
<dbReference type="InterPro" id="IPR014016">
    <property type="entry name" value="UvrD-like_ATP-bd"/>
</dbReference>
<evidence type="ECO:0000256" key="10">
    <source>
        <dbReference type="ARBA" id="ARBA00023204"/>
    </source>
</evidence>
<evidence type="ECO:0000313" key="19">
    <source>
        <dbReference type="Proteomes" id="UP000176988"/>
    </source>
</evidence>
<evidence type="ECO:0000256" key="4">
    <source>
        <dbReference type="ARBA" id="ARBA00022763"/>
    </source>
</evidence>
<keyword evidence="11" id="KW-0413">Isomerase</keyword>
<evidence type="ECO:0000256" key="5">
    <source>
        <dbReference type="ARBA" id="ARBA00022801"/>
    </source>
</evidence>
<dbReference type="CDD" id="cd18807">
    <property type="entry name" value="SF1_C_UvrD"/>
    <property type="match status" value="1"/>
</dbReference>
<dbReference type="GO" id="GO:0043138">
    <property type="term" value="F:3'-5' DNA helicase activity"/>
    <property type="evidence" value="ECO:0007669"/>
    <property type="project" value="UniProtKB-EC"/>
</dbReference>
<comment type="catalytic activity">
    <reaction evidence="14">
        <text>ATP + H2O = ADP + phosphate + H(+)</text>
        <dbReference type="Rhea" id="RHEA:13065"/>
        <dbReference type="ChEBI" id="CHEBI:15377"/>
        <dbReference type="ChEBI" id="CHEBI:15378"/>
        <dbReference type="ChEBI" id="CHEBI:30616"/>
        <dbReference type="ChEBI" id="CHEBI:43474"/>
        <dbReference type="ChEBI" id="CHEBI:456216"/>
        <dbReference type="EC" id="5.6.2.4"/>
    </reaction>
</comment>
<comment type="catalytic activity">
    <reaction evidence="12">
        <text>Couples ATP hydrolysis with the unwinding of duplex DNA by translocating in the 3'-5' direction.</text>
        <dbReference type="EC" id="5.6.2.4"/>
    </reaction>
</comment>
<dbReference type="InterPro" id="IPR011604">
    <property type="entry name" value="PDDEXK-like_dom_sf"/>
</dbReference>
<gene>
    <name evidence="18" type="ORF">A2480_03955</name>
</gene>
<evidence type="ECO:0000256" key="12">
    <source>
        <dbReference type="ARBA" id="ARBA00034617"/>
    </source>
</evidence>
<dbReference type="Proteomes" id="UP000176988">
    <property type="component" value="Unassembled WGS sequence"/>
</dbReference>
<dbReference type="InterPro" id="IPR013986">
    <property type="entry name" value="DExx_box_DNA_helicase_dom_sf"/>
</dbReference>
<dbReference type="Pfam" id="PF13361">
    <property type="entry name" value="UvrD_C"/>
    <property type="match status" value="1"/>
</dbReference>
<dbReference type="SUPFAM" id="SSF52540">
    <property type="entry name" value="P-loop containing nucleoside triphosphate hydrolases"/>
    <property type="match status" value="1"/>
</dbReference>
<dbReference type="GO" id="GO:0000725">
    <property type="term" value="P:recombinational repair"/>
    <property type="evidence" value="ECO:0007669"/>
    <property type="project" value="TreeGrafter"/>
</dbReference>
<evidence type="ECO:0000313" key="18">
    <source>
        <dbReference type="EMBL" id="OGM00378.1"/>
    </source>
</evidence>
<feature type="domain" description="UvrD-like helicase ATP-binding" evidence="16">
    <location>
        <begin position="19"/>
        <end position="320"/>
    </location>
</feature>
<evidence type="ECO:0000256" key="1">
    <source>
        <dbReference type="ARBA" id="ARBA00009922"/>
    </source>
</evidence>
<dbReference type="Gene3D" id="1.10.486.10">
    <property type="entry name" value="PCRA, domain 4"/>
    <property type="match status" value="1"/>
</dbReference>
<comment type="similarity">
    <text evidence="1">Belongs to the helicase family. UvrD subfamily.</text>
</comment>
<proteinExistence type="inferred from homology"/>
<dbReference type="InterPro" id="IPR011335">
    <property type="entry name" value="Restrct_endonuc-II-like"/>
</dbReference>
<accession>A0A1F7WDT9</accession>
<dbReference type="Gene3D" id="1.10.10.160">
    <property type="match status" value="1"/>
</dbReference>
<dbReference type="Gene3D" id="3.40.50.300">
    <property type="entry name" value="P-loop containing nucleotide triphosphate hydrolases"/>
    <property type="match status" value="2"/>
</dbReference>
<name>A0A1F7WDT9_9BACT</name>
<keyword evidence="3 15" id="KW-0547">Nucleotide-binding</keyword>
<keyword evidence="5 15" id="KW-0378">Hydrolase</keyword>
<organism evidence="18 19">
    <name type="scientific">Candidatus Uhrbacteria bacterium RIFOXYC2_FULL_47_19</name>
    <dbReference type="NCBI Taxonomy" id="1802424"/>
    <lineage>
        <taxon>Bacteria</taxon>
        <taxon>Candidatus Uhriibacteriota</taxon>
    </lineage>
</organism>
<dbReference type="Gene3D" id="3.90.320.10">
    <property type="match status" value="1"/>
</dbReference>
<keyword evidence="8 15" id="KW-0067">ATP-binding</keyword>
<dbReference type="InterPro" id="IPR000212">
    <property type="entry name" value="DNA_helicase_UvrD/REP"/>
</dbReference>
<evidence type="ECO:0000256" key="8">
    <source>
        <dbReference type="ARBA" id="ARBA00022840"/>
    </source>
</evidence>
<evidence type="ECO:0000256" key="2">
    <source>
        <dbReference type="ARBA" id="ARBA00022722"/>
    </source>
</evidence>
<dbReference type="PROSITE" id="PS51217">
    <property type="entry name" value="UVRD_HELICASE_CTER"/>
    <property type="match status" value="1"/>
</dbReference>
<evidence type="ECO:0000256" key="13">
    <source>
        <dbReference type="ARBA" id="ARBA00034808"/>
    </source>
</evidence>
<sequence>MSILNAKNEKDINVDGLLDSLNDRQLSAVTHGDGPQIIVAGAGTGKTMVVTKRIAWLVATGRAKPDQILALTFTDKSAEEMEERVDRLMPMGYVDLWISTFHSFCQRILQEYGLQIGLPNDFHLLNEIDQYLLVRSNFSQFDLDYYRPAGNPTKFVQALLKHFSRAKDEAVTPDEYLEYAKGVALDQDRSGSADADEASRLQEQADAYHTYQRLLLEHGDLDFGDLNMYVLELLRRRPTVLKELQERFRYIIIDEFQDTNWAQYELVKALAGDTKNVTVVGDDDQSIYKFRGASISNILQFKDDFPNSREVILNINYRSLQEILDISYRFIQGNNPNRLEIRLAGPDGQGLSKRLTAHRPGQARVAHLHYATLQDEVRETIQVISEIKGSSDEHSWSDFAILVRSHSQADPFAAELQRRSIPFQYLALKGLYTKPVVLDCIAYLKLLDNYHESAALYRILVCPPYSLPGPDLIELTHTADRLKGESLYEVIKRRHELTTITPEGQALLDRLMGHLAGHTDVVRRQGVREAAVRWLYDSGYVNHLKAADTAEKHESLALLKQFLDRIKRYEDGHDDPNLRHFMQELELEREGGNAGTLAFDINTGPDMVRIMTVHSSKGLEFPYVFVVNLVDQRFPTNRRGGEIELPDALTKEIIPEGDMHLEEERRLFYVAMTRAKDGLFLTSAEDYGGRRKKKPSRFLSELGFDRTPIAPSMELLEEIKPTPQINSAPPDYQPPNSFSFSQLEAYDRCPLQYKFAHVLRLPVFGKASMSFGKTMHATLEKFMDELVVRTSTKQTNLFNSDSKDSSNLSSLPLTLKELLQTYDDCWINDWYKDDTERENFRVKGRQMLERFYEQLTIEHPNPFLLEQDFRLKLGGCVFRGKIDRIDLLCDGTHEIIDYKTGSPKEKLSKDDKRQLLLYQLATARVLELQPTRLTFHYLKDGSRQSFIGNDDDLGKLEEEIETTIEKINSGDFTPNPSSINCQNCDFAGICEFNLKS</sequence>
<evidence type="ECO:0000256" key="7">
    <source>
        <dbReference type="ARBA" id="ARBA00022839"/>
    </source>
</evidence>
<dbReference type="PANTHER" id="PTHR11070:SF2">
    <property type="entry name" value="ATP-DEPENDENT DNA HELICASE SRS2"/>
    <property type="match status" value="1"/>
</dbReference>
<dbReference type="Pfam" id="PF00580">
    <property type="entry name" value="UvrD-helicase"/>
    <property type="match status" value="1"/>
</dbReference>
<evidence type="ECO:0000259" key="16">
    <source>
        <dbReference type="PROSITE" id="PS51198"/>
    </source>
</evidence>
<evidence type="ECO:0000256" key="15">
    <source>
        <dbReference type="PROSITE-ProRule" id="PRU00560"/>
    </source>
</evidence>
<keyword evidence="9" id="KW-0238">DNA-binding</keyword>
<dbReference type="GO" id="GO:0004527">
    <property type="term" value="F:exonuclease activity"/>
    <property type="evidence" value="ECO:0007669"/>
    <property type="project" value="UniProtKB-KW"/>
</dbReference>
<evidence type="ECO:0000256" key="3">
    <source>
        <dbReference type="ARBA" id="ARBA00022741"/>
    </source>
</evidence>
<dbReference type="SUPFAM" id="SSF52980">
    <property type="entry name" value="Restriction endonuclease-like"/>
    <property type="match status" value="1"/>
</dbReference>
<dbReference type="GO" id="GO:0005524">
    <property type="term" value="F:ATP binding"/>
    <property type="evidence" value="ECO:0007669"/>
    <property type="project" value="UniProtKB-UniRule"/>
</dbReference>
<dbReference type="PANTHER" id="PTHR11070">
    <property type="entry name" value="UVRD / RECB / PCRA DNA HELICASE FAMILY MEMBER"/>
    <property type="match status" value="1"/>
</dbReference>
<dbReference type="InterPro" id="IPR014017">
    <property type="entry name" value="DNA_helicase_UvrD-like_C"/>
</dbReference>
<feature type="domain" description="UvrD-like helicase C-terminal" evidence="17">
    <location>
        <begin position="321"/>
        <end position="618"/>
    </location>
</feature>
<dbReference type="InterPro" id="IPR027417">
    <property type="entry name" value="P-loop_NTPase"/>
</dbReference>
<protein>
    <recommendedName>
        <fullName evidence="13">DNA 3'-5' helicase</fullName>
        <ecNumber evidence="13">5.6.2.4</ecNumber>
    </recommendedName>
</protein>
<evidence type="ECO:0000256" key="11">
    <source>
        <dbReference type="ARBA" id="ARBA00023235"/>
    </source>
</evidence>
<dbReference type="Pfam" id="PF12705">
    <property type="entry name" value="PDDEXK_1"/>
    <property type="match status" value="1"/>
</dbReference>
<comment type="caution">
    <text evidence="18">The sequence shown here is derived from an EMBL/GenBank/DDBJ whole genome shotgun (WGS) entry which is preliminary data.</text>
</comment>
<dbReference type="PROSITE" id="PS51198">
    <property type="entry name" value="UVRD_HELICASE_ATP_BIND"/>
    <property type="match status" value="1"/>
</dbReference>
<keyword evidence="6 15" id="KW-0347">Helicase</keyword>
<feature type="binding site" evidence="15">
    <location>
        <begin position="40"/>
        <end position="47"/>
    </location>
    <ligand>
        <name>ATP</name>
        <dbReference type="ChEBI" id="CHEBI:30616"/>
    </ligand>
</feature>
<evidence type="ECO:0000256" key="14">
    <source>
        <dbReference type="ARBA" id="ARBA00048988"/>
    </source>
</evidence>
<dbReference type="GO" id="GO:0003677">
    <property type="term" value="F:DNA binding"/>
    <property type="evidence" value="ECO:0007669"/>
    <property type="project" value="UniProtKB-KW"/>
</dbReference>
<keyword evidence="4" id="KW-0227">DNA damage</keyword>
<keyword evidence="7" id="KW-0269">Exonuclease</keyword>